<gene>
    <name evidence="4" type="ORF">MYMAC_000355</name>
</gene>
<organism evidence="4 5">
    <name type="scientific">Corallococcus macrosporus DSM 14697</name>
    <dbReference type="NCBI Taxonomy" id="1189310"/>
    <lineage>
        <taxon>Bacteria</taxon>
        <taxon>Pseudomonadati</taxon>
        <taxon>Myxococcota</taxon>
        <taxon>Myxococcia</taxon>
        <taxon>Myxococcales</taxon>
        <taxon>Cystobacterineae</taxon>
        <taxon>Myxococcaceae</taxon>
        <taxon>Corallococcus</taxon>
    </lineage>
</organism>
<dbReference type="Gene3D" id="3.40.630.30">
    <property type="match status" value="1"/>
</dbReference>
<dbReference type="InterPro" id="IPR016181">
    <property type="entry name" value="Acyl_CoA_acyltransferase"/>
</dbReference>
<dbReference type="KEGG" id="mmas:MYMAC_000355"/>
<protein>
    <submittedName>
        <fullName evidence="4">Acetyltransferase</fullName>
    </submittedName>
</protein>
<proteinExistence type="predicted"/>
<keyword evidence="2" id="KW-0012">Acyltransferase</keyword>
<keyword evidence="1 4" id="KW-0808">Transferase</keyword>
<name>A0A250JM82_9BACT</name>
<evidence type="ECO:0000256" key="2">
    <source>
        <dbReference type="ARBA" id="ARBA00023315"/>
    </source>
</evidence>
<dbReference type="RefSeq" id="WP_239989274.1">
    <property type="nucleotide sequence ID" value="NZ_CP022203.1"/>
</dbReference>
<dbReference type="EMBL" id="CP022203">
    <property type="protein sequence ID" value="ATB44778.1"/>
    <property type="molecule type" value="Genomic_DNA"/>
</dbReference>
<dbReference type="SUPFAM" id="SSF55729">
    <property type="entry name" value="Acyl-CoA N-acyltransferases (Nat)"/>
    <property type="match status" value="1"/>
</dbReference>
<dbReference type="InterPro" id="IPR000182">
    <property type="entry name" value="GNAT_dom"/>
</dbReference>
<reference evidence="4 5" key="1">
    <citation type="submission" date="2017-06" db="EMBL/GenBank/DDBJ databases">
        <title>Sequencing and comparative analysis of myxobacterial genomes.</title>
        <authorList>
            <person name="Rupp O."/>
            <person name="Goesmann A."/>
            <person name="Sogaard-Andersen L."/>
        </authorList>
    </citation>
    <scope>NUCLEOTIDE SEQUENCE [LARGE SCALE GENOMIC DNA]</scope>
    <source>
        <strain evidence="4 5">DSM 14697</strain>
    </source>
</reference>
<evidence type="ECO:0000259" key="3">
    <source>
        <dbReference type="PROSITE" id="PS51186"/>
    </source>
</evidence>
<dbReference type="Pfam" id="PF13508">
    <property type="entry name" value="Acetyltransf_7"/>
    <property type="match status" value="1"/>
</dbReference>
<dbReference type="GO" id="GO:0016747">
    <property type="term" value="F:acyltransferase activity, transferring groups other than amino-acyl groups"/>
    <property type="evidence" value="ECO:0007669"/>
    <property type="project" value="InterPro"/>
</dbReference>
<feature type="domain" description="N-acetyltransferase" evidence="3">
    <location>
        <begin position="13"/>
        <end position="168"/>
    </location>
</feature>
<evidence type="ECO:0000256" key="1">
    <source>
        <dbReference type="ARBA" id="ARBA00022679"/>
    </source>
</evidence>
<dbReference type="AlphaFoldDB" id="A0A250JM82"/>
<dbReference type="CDD" id="cd04301">
    <property type="entry name" value="NAT_SF"/>
    <property type="match status" value="1"/>
</dbReference>
<dbReference type="Proteomes" id="UP000217343">
    <property type="component" value="Chromosome"/>
</dbReference>
<accession>A0A250JM82</accession>
<sequence length="174" mass="19241">MARRAMLPGTVSIDLRAATASDEPFLFALYASTRQAELAAWGWAPAQRDAFLRMQWMAQSHDWAARHPRADHQVVCLQGQPVGRLLLAKDAAEWRVVDIALLPEHQGGGVGTRLLTQVRDEAAKAGVPLRLRVLRTNPARRLYERLGFQVDAAPPEEAAAPYVSMTWTPAPRQG</sequence>
<dbReference type="PANTHER" id="PTHR43420">
    <property type="entry name" value="ACETYLTRANSFERASE"/>
    <property type="match status" value="1"/>
</dbReference>
<dbReference type="InterPro" id="IPR050680">
    <property type="entry name" value="YpeA/RimI_acetyltransf"/>
</dbReference>
<keyword evidence="5" id="KW-1185">Reference proteome</keyword>
<evidence type="ECO:0000313" key="4">
    <source>
        <dbReference type="EMBL" id="ATB44778.1"/>
    </source>
</evidence>
<evidence type="ECO:0000313" key="5">
    <source>
        <dbReference type="Proteomes" id="UP000217343"/>
    </source>
</evidence>
<dbReference type="PROSITE" id="PS51186">
    <property type="entry name" value="GNAT"/>
    <property type="match status" value="1"/>
</dbReference>